<evidence type="ECO:0000256" key="1">
    <source>
        <dbReference type="ARBA" id="ARBA00004651"/>
    </source>
</evidence>
<dbReference type="Pfam" id="PF07690">
    <property type="entry name" value="MFS_1"/>
    <property type="match status" value="1"/>
</dbReference>
<feature type="transmembrane region" description="Helical" evidence="5">
    <location>
        <begin position="256"/>
        <end position="275"/>
    </location>
</feature>
<feature type="transmembrane region" description="Helical" evidence="5">
    <location>
        <begin position="314"/>
        <end position="338"/>
    </location>
</feature>
<dbReference type="PANTHER" id="PTHR23534:SF1">
    <property type="entry name" value="MAJOR FACILITATOR SUPERFAMILY PROTEIN"/>
    <property type="match status" value="1"/>
</dbReference>
<accession>A0ABP7FUV6</accession>
<evidence type="ECO:0000256" key="3">
    <source>
        <dbReference type="ARBA" id="ARBA00022989"/>
    </source>
</evidence>
<feature type="transmembrane region" description="Helical" evidence="5">
    <location>
        <begin position="375"/>
        <end position="397"/>
    </location>
</feature>
<dbReference type="InterPro" id="IPR011701">
    <property type="entry name" value="MFS"/>
</dbReference>
<feature type="transmembrane region" description="Helical" evidence="5">
    <location>
        <begin position="175"/>
        <end position="193"/>
    </location>
</feature>
<keyword evidence="4 5" id="KW-0472">Membrane</keyword>
<evidence type="ECO:0000259" key="6">
    <source>
        <dbReference type="PROSITE" id="PS50850"/>
    </source>
</evidence>
<dbReference type="InterPro" id="IPR020846">
    <property type="entry name" value="MFS_dom"/>
</dbReference>
<feature type="transmembrane region" description="Helical" evidence="5">
    <location>
        <begin position="103"/>
        <end position="125"/>
    </location>
</feature>
<dbReference type="RefSeq" id="WP_344757242.1">
    <property type="nucleotide sequence ID" value="NZ_BAABAE010000004.1"/>
</dbReference>
<evidence type="ECO:0000256" key="4">
    <source>
        <dbReference type="ARBA" id="ARBA00023136"/>
    </source>
</evidence>
<dbReference type="PANTHER" id="PTHR23534">
    <property type="entry name" value="MFS PERMEASE"/>
    <property type="match status" value="1"/>
</dbReference>
<dbReference type="Gene3D" id="1.20.1250.20">
    <property type="entry name" value="MFS general substrate transporter like domains"/>
    <property type="match status" value="1"/>
</dbReference>
<protein>
    <submittedName>
        <fullName evidence="7">MFS transporter</fullName>
    </submittedName>
</protein>
<dbReference type="Proteomes" id="UP001501004">
    <property type="component" value="Unassembled WGS sequence"/>
</dbReference>
<sequence length="410" mass="41662">MIETAAIQKRVIRALVFAQILGGIGLGATVSVGALLASDVSGSPAWSGMAATMSTLGAALIAVPLARAAQARGRRVALSIGSIVAALGAVLATFAAALGSFPLLLVGLALAGAGSATNLQARFAATDLAVPLHRARQLSLVVWSTTIGAVLGPNLIEPGELIGGAIGLPTLTGPFVFTVAAQVAAMLVYYFALRPDPLLTALANAPAREGAPPRHGFATLRVNALARYAVAAVALSHATMVAMMSMTPVHLYEHGATLIIVGFALSLHIAGMYALSPAFGWLADRWGRIPTILFGQGMLVVSLLTAWVGSHSQVLVIVSVVFLGLGWSASTIAGSTLVAESAPVDDRAGLQGVSDLLMNSTAAVCGALAGPVLALVGYSGLGVVCLLLVAVVGFWSVRHLAPARRPADIR</sequence>
<feature type="domain" description="Major facilitator superfamily (MFS) profile" evidence="6">
    <location>
        <begin position="11"/>
        <end position="405"/>
    </location>
</feature>
<keyword evidence="8" id="KW-1185">Reference proteome</keyword>
<evidence type="ECO:0000256" key="2">
    <source>
        <dbReference type="ARBA" id="ARBA00022692"/>
    </source>
</evidence>
<name>A0ABP7FUV6_9MICO</name>
<comment type="caution">
    <text evidence="7">The sequence shown here is derived from an EMBL/GenBank/DDBJ whole genome shotgun (WGS) entry which is preliminary data.</text>
</comment>
<dbReference type="InterPro" id="IPR036259">
    <property type="entry name" value="MFS_trans_sf"/>
</dbReference>
<gene>
    <name evidence="7" type="ORF">GCM10022239_24720</name>
</gene>
<keyword evidence="2 5" id="KW-0812">Transmembrane</keyword>
<evidence type="ECO:0000313" key="7">
    <source>
        <dbReference type="EMBL" id="GAA3748368.1"/>
    </source>
</evidence>
<proteinExistence type="predicted"/>
<feature type="transmembrane region" description="Helical" evidence="5">
    <location>
        <begin position="287"/>
        <end position="308"/>
    </location>
</feature>
<evidence type="ECO:0000313" key="8">
    <source>
        <dbReference type="Proteomes" id="UP001501004"/>
    </source>
</evidence>
<reference evidence="8" key="1">
    <citation type="journal article" date="2019" name="Int. J. Syst. Evol. Microbiol.">
        <title>The Global Catalogue of Microorganisms (GCM) 10K type strain sequencing project: providing services to taxonomists for standard genome sequencing and annotation.</title>
        <authorList>
            <consortium name="The Broad Institute Genomics Platform"/>
            <consortium name="The Broad Institute Genome Sequencing Center for Infectious Disease"/>
            <person name="Wu L."/>
            <person name="Ma J."/>
        </authorList>
    </citation>
    <scope>NUCLEOTIDE SEQUENCE [LARGE SCALE GENOMIC DNA]</scope>
    <source>
        <strain evidence="8">JCM 16949</strain>
    </source>
</reference>
<feature type="transmembrane region" description="Helical" evidence="5">
    <location>
        <begin position="12"/>
        <end position="37"/>
    </location>
</feature>
<feature type="transmembrane region" description="Helical" evidence="5">
    <location>
        <begin position="76"/>
        <end position="97"/>
    </location>
</feature>
<feature type="transmembrane region" description="Helical" evidence="5">
    <location>
        <begin position="49"/>
        <end position="69"/>
    </location>
</feature>
<feature type="transmembrane region" description="Helical" evidence="5">
    <location>
        <begin position="137"/>
        <end position="155"/>
    </location>
</feature>
<dbReference type="PROSITE" id="PS50850">
    <property type="entry name" value="MFS"/>
    <property type="match status" value="1"/>
</dbReference>
<comment type="subcellular location">
    <subcellularLocation>
        <location evidence="1">Cell membrane</location>
        <topology evidence="1">Multi-pass membrane protein</topology>
    </subcellularLocation>
</comment>
<keyword evidence="3 5" id="KW-1133">Transmembrane helix</keyword>
<evidence type="ECO:0000256" key="5">
    <source>
        <dbReference type="SAM" id="Phobius"/>
    </source>
</evidence>
<organism evidence="7 8">
    <name type="scientific">Leifsonella bigeumensis</name>
    <dbReference type="NCBI Taxonomy" id="433643"/>
    <lineage>
        <taxon>Bacteria</taxon>
        <taxon>Bacillati</taxon>
        <taxon>Actinomycetota</taxon>
        <taxon>Actinomycetes</taxon>
        <taxon>Micrococcales</taxon>
        <taxon>Microbacteriaceae</taxon>
        <taxon>Leifsonella</taxon>
    </lineage>
</organism>
<dbReference type="SUPFAM" id="SSF103473">
    <property type="entry name" value="MFS general substrate transporter"/>
    <property type="match status" value="1"/>
</dbReference>
<dbReference type="EMBL" id="BAABAE010000004">
    <property type="protein sequence ID" value="GAA3748368.1"/>
    <property type="molecule type" value="Genomic_DNA"/>
</dbReference>